<dbReference type="Proteomes" id="UP000008810">
    <property type="component" value="Chromosome 5"/>
</dbReference>
<organism evidence="5">
    <name type="scientific">Brachypodium distachyon</name>
    <name type="common">Purple false brome</name>
    <name type="synonym">Trachynia distachya</name>
    <dbReference type="NCBI Taxonomy" id="15368"/>
    <lineage>
        <taxon>Eukaryota</taxon>
        <taxon>Viridiplantae</taxon>
        <taxon>Streptophyta</taxon>
        <taxon>Embryophyta</taxon>
        <taxon>Tracheophyta</taxon>
        <taxon>Spermatophyta</taxon>
        <taxon>Magnoliopsida</taxon>
        <taxon>Liliopsida</taxon>
        <taxon>Poales</taxon>
        <taxon>Poaceae</taxon>
        <taxon>BOP clade</taxon>
        <taxon>Pooideae</taxon>
        <taxon>Stipodae</taxon>
        <taxon>Brachypodieae</taxon>
        <taxon>Brachypodium</taxon>
    </lineage>
</organism>
<keyword evidence="7" id="KW-1185">Reference proteome</keyword>
<feature type="domain" description="RRM" evidence="4">
    <location>
        <begin position="113"/>
        <end position="191"/>
    </location>
</feature>
<dbReference type="EMBL" id="CM000884">
    <property type="protein sequence ID" value="PNT60883.1"/>
    <property type="molecule type" value="Genomic_DNA"/>
</dbReference>
<dbReference type="SUPFAM" id="SSF54928">
    <property type="entry name" value="RNA-binding domain, RBD"/>
    <property type="match status" value="1"/>
</dbReference>
<proteinExistence type="predicted"/>
<dbReference type="Gramene" id="PNT60883">
    <property type="protein sequence ID" value="PNT60883"/>
    <property type="gene ID" value="BRADI_5g07505v3"/>
</dbReference>
<dbReference type="PROSITE" id="PS50102">
    <property type="entry name" value="RRM"/>
    <property type="match status" value="1"/>
</dbReference>
<feature type="region of interest" description="Disordered" evidence="3">
    <location>
        <begin position="81"/>
        <end position="107"/>
    </location>
</feature>
<dbReference type="SMART" id="SM00360">
    <property type="entry name" value="RRM"/>
    <property type="match status" value="1"/>
</dbReference>
<dbReference type="OrthoDB" id="252020at2759"/>
<dbReference type="InterPro" id="IPR012677">
    <property type="entry name" value="Nucleotide-bd_a/b_plait_sf"/>
</dbReference>
<protein>
    <recommendedName>
        <fullName evidence="4">RRM domain-containing protein</fullName>
    </recommendedName>
</protein>
<dbReference type="GO" id="GO:0003723">
    <property type="term" value="F:RNA binding"/>
    <property type="evidence" value="ECO:0007669"/>
    <property type="project" value="UniProtKB-UniRule"/>
</dbReference>
<name>A0A2K2CFS5_BRADI</name>
<evidence type="ECO:0000256" key="1">
    <source>
        <dbReference type="ARBA" id="ARBA00022884"/>
    </source>
</evidence>
<dbReference type="GO" id="GO:0005654">
    <property type="term" value="C:nucleoplasm"/>
    <property type="evidence" value="ECO:0000318"/>
    <property type="project" value="GO_Central"/>
</dbReference>
<evidence type="ECO:0000313" key="7">
    <source>
        <dbReference type="Proteomes" id="UP000008810"/>
    </source>
</evidence>
<dbReference type="GO" id="GO:0061574">
    <property type="term" value="C:ASAP complex"/>
    <property type="evidence" value="ECO:0000318"/>
    <property type="project" value="GO_Central"/>
</dbReference>
<dbReference type="InterPro" id="IPR035979">
    <property type="entry name" value="RBD_domain_sf"/>
</dbReference>
<dbReference type="ExpressionAtlas" id="A0A2K2CFS5">
    <property type="expression patterns" value="differential"/>
</dbReference>
<gene>
    <name evidence="5" type="ORF">BRADI_5g07505v3</name>
</gene>
<feature type="compositionally biased region" description="Basic residues" evidence="3">
    <location>
        <begin position="81"/>
        <end position="97"/>
    </location>
</feature>
<dbReference type="EnsemblPlants" id="PNT60883">
    <property type="protein sequence ID" value="PNT60883"/>
    <property type="gene ID" value="BRADI_5g07505v3"/>
</dbReference>
<reference evidence="5 6" key="1">
    <citation type="journal article" date="2010" name="Nature">
        <title>Genome sequencing and analysis of the model grass Brachypodium distachyon.</title>
        <authorList>
            <consortium name="International Brachypodium Initiative"/>
        </authorList>
    </citation>
    <scope>NUCLEOTIDE SEQUENCE [LARGE SCALE GENOMIC DNA]</scope>
    <source>
        <strain evidence="5 6">Bd21</strain>
    </source>
</reference>
<dbReference type="AlphaFoldDB" id="A0A2K2CFS5"/>
<dbReference type="Gene3D" id="3.30.70.330">
    <property type="match status" value="1"/>
</dbReference>
<evidence type="ECO:0000313" key="5">
    <source>
        <dbReference type="EMBL" id="PNT60883.1"/>
    </source>
</evidence>
<dbReference type="InParanoid" id="A0A2K2CFS5"/>
<dbReference type="InterPro" id="IPR000504">
    <property type="entry name" value="RRM_dom"/>
</dbReference>
<dbReference type="GO" id="GO:0000398">
    <property type="term" value="P:mRNA splicing, via spliceosome"/>
    <property type="evidence" value="ECO:0000318"/>
    <property type="project" value="GO_Central"/>
</dbReference>
<evidence type="ECO:0000259" key="4">
    <source>
        <dbReference type="PROSITE" id="PS50102"/>
    </source>
</evidence>
<dbReference type="Pfam" id="PF00076">
    <property type="entry name" value="RRM_1"/>
    <property type="match status" value="1"/>
</dbReference>
<dbReference type="PANTHER" id="PTHR15481">
    <property type="entry name" value="RIBONUCLEIC ACID BINDING PROTEIN S1"/>
    <property type="match status" value="1"/>
</dbReference>
<evidence type="ECO:0000256" key="3">
    <source>
        <dbReference type="SAM" id="MobiDB-lite"/>
    </source>
</evidence>
<dbReference type="PANTHER" id="PTHR15481:SF0">
    <property type="entry name" value="LD23870P-RELATED"/>
    <property type="match status" value="1"/>
</dbReference>
<reference evidence="6" key="3">
    <citation type="submission" date="2018-08" db="UniProtKB">
        <authorList>
            <consortium name="EnsemblPlants"/>
        </authorList>
    </citation>
    <scope>IDENTIFICATION</scope>
    <source>
        <strain evidence="6">cv. Bd21</strain>
    </source>
</reference>
<feature type="region of interest" description="Disordered" evidence="3">
    <location>
        <begin position="1"/>
        <end position="57"/>
    </location>
</feature>
<reference evidence="5" key="2">
    <citation type="submission" date="2017-06" db="EMBL/GenBank/DDBJ databases">
        <title>WGS assembly of Brachypodium distachyon.</title>
        <authorList>
            <consortium name="The International Brachypodium Initiative"/>
            <person name="Lucas S."/>
            <person name="Harmon-Smith M."/>
            <person name="Lail K."/>
            <person name="Tice H."/>
            <person name="Grimwood J."/>
            <person name="Bruce D."/>
            <person name="Barry K."/>
            <person name="Shu S."/>
            <person name="Lindquist E."/>
            <person name="Wang M."/>
            <person name="Pitluck S."/>
            <person name="Vogel J.P."/>
            <person name="Garvin D.F."/>
            <person name="Mockler T.C."/>
            <person name="Schmutz J."/>
            <person name="Rokhsar D."/>
            <person name="Bevan M.W."/>
        </authorList>
    </citation>
    <scope>NUCLEOTIDE SEQUENCE</scope>
    <source>
        <strain evidence="5">Bd21</strain>
    </source>
</reference>
<evidence type="ECO:0000256" key="2">
    <source>
        <dbReference type="PROSITE-ProRule" id="PRU00176"/>
    </source>
</evidence>
<dbReference type="STRING" id="15368.A0A2K2CFS5"/>
<sequence>MAGAIAVDSIQRRAKTAKNPFCRPASRPAAGHRCGRRWRSPATVRRPPRSPNPAHTPLKLPCAVHLEHGIIIHSLLKKVHHQGKVTQHHPRAKKASPPRKFNNAKASPAPESTVLFVEPLSRNVDETRLYQIFAYFGEVANVQIPMNETANLPHDYGYIHFKKRADAERALRYMDGGQIDGNDVKLSFVVAPQKQDSSSMNAHPNGPKADAPQNDKVLLLKRMLSNILGNHLRQEKNLLLCESGLLHIKGLRHPTVNLRGVVLILLLFVITQTRTLSGLVT</sequence>
<accession>A0A2K2CFS5</accession>
<keyword evidence="1 2" id="KW-0694">RNA-binding</keyword>
<evidence type="ECO:0000313" key="6">
    <source>
        <dbReference type="EnsemblPlants" id="PNT60883"/>
    </source>
</evidence>
<dbReference type="GO" id="GO:0005737">
    <property type="term" value="C:cytoplasm"/>
    <property type="evidence" value="ECO:0000318"/>
    <property type="project" value="GO_Central"/>
</dbReference>